<keyword evidence="14" id="KW-1185">Reference proteome</keyword>
<protein>
    <recommendedName>
        <fullName evidence="7">UDP-N-acetylmuramoyl-L-alanyl-D-glutamate--2,6-diaminopimelate ligase</fullName>
        <ecNumber evidence="7">6.3.2.13</ecNumber>
    </recommendedName>
    <alternativeName>
        <fullName evidence="7">Meso-A2pm-adding enzyme</fullName>
    </alternativeName>
    <alternativeName>
        <fullName evidence="7">Meso-diaminopimelate-adding enzyme</fullName>
    </alternativeName>
    <alternativeName>
        <fullName evidence="7">UDP-MurNAc-L-Ala-D-Glu:meso-diaminopimelate ligase</fullName>
    </alternativeName>
    <alternativeName>
        <fullName evidence="7">UDP-MurNAc-tripeptide synthetase</fullName>
    </alternativeName>
    <alternativeName>
        <fullName evidence="7">UDP-N-acetylmuramyl-tripeptide synthetase</fullName>
    </alternativeName>
</protein>
<feature type="binding site" evidence="7">
    <location>
        <position position="28"/>
    </location>
    <ligand>
        <name>UDP-N-acetyl-alpha-D-muramoyl-L-alanyl-D-glutamate</name>
        <dbReference type="ChEBI" id="CHEBI:83900"/>
    </ligand>
</feature>
<sequence>MAELRDLLPLGAVPETGDVAVTGITHDSRLVRPGDLYAALPGEKTHGARFAASAISAGAAAVLTDEQGVQLLAGTETLPAGVASAPVPVISLDHVRSWLGAVSSAIYGHPARELLMLGVTGTNGKTTTAYLLESGLRHAGMATGLIGTVETRVGDEVVASVRTTPEATEVHALLASMLERGVRACVMEVSSHALAYGRVDGVSFDVAGFTNLSQDHLDFHADLDEYFATKARLFTPRYARRGVVCVDGDYGRRLAERASIPTVTVAASDPVEHPRASHSGSEPGRFPRDRPAAWRVRRSGTQLYLATPDGREVTLVVPLPGGFNISNAALAVAMLAESGMEPAIAAAGVAACAGVPGRMEQVNEPGDTPRAIVDYAHTPDAVQNVLEALRDEMRDQHGHGRLIAVLGAGGDRDCDKRPLMGAAAARYANIVVVTDDNPRSEDPAVIRAAVLAGAEEVRQEERAEVIEAGDRRAAIRTALSLARGAADTVVVLGKGHEQGQEIAGTVEPFDDREVLREHLRDWNAEHR</sequence>
<organism evidence="13 14">
    <name type="scientific">Phytoactinopolyspora alkaliphila</name>
    <dbReference type="NCBI Taxonomy" id="1783498"/>
    <lineage>
        <taxon>Bacteria</taxon>
        <taxon>Bacillati</taxon>
        <taxon>Actinomycetota</taxon>
        <taxon>Actinomycetes</taxon>
        <taxon>Jiangellales</taxon>
        <taxon>Jiangellaceae</taxon>
        <taxon>Phytoactinopolyspora</taxon>
    </lineage>
</organism>
<feature type="domain" description="Mur ligase N-terminal catalytic" evidence="10">
    <location>
        <begin position="21"/>
        <end position="105"/>
    </location>
</feature>
<keyword evidence="6 7" id="KW-0961">Cell wall biogenesis/degradation</keyword>
<evidence type="ECO:0000256" key="9">
    <source>
        <dbReference type="SAM" id="MobiDB-lite"/>
    </source>
</evidence>
<dbReference type="EMBL" id="JAAGOB010000001">
    <property type="protein sequence ID" value="NED93815.1"/>
    <property type="molecule type" value="Genomic_DNA"/>
</dbReference>
<proteinExistence type="inferred from homology"/>
<keyword evidence="4 7" id="KW-0573">Peptidoglycan synthesis</keyword>
<evidence type="ECO:0000256" key="5">
    <source>
        <dbReference type="ARBA" id="ARBA00023306"/>
    </source>
</evidence>
<dbReference type="PANTHER" id="PTHR23135:SF4">
    <property type="entry name" value="UDP-N-ACETYLMURAMOYL-L-ALANYL-D-GLUTAMATE--2,6-DIAMINOPIMELATE LIGASE MURE HOMOLOG, CHLOROPLASTIC"/>
    <property type="match status" value="1"/>
</dbReference>
<dbReference type="Pfam" id="PF02875">
    <property type="entry name" value="Mur_ligase_C"/>
    <property type="match status" value="1"/>
</dbReference>
<dbReference type="GO" id="GO:0000287">
    <property type="term" value="F:magnesium ion binding"/>
    <property type="evidence" value="ECO:0007669"/>
    <property type="project" value="UniProtKB-UniRule"/>
</dbReference>
<comment type="subcellular location">
    <subcellularLocation>
        <location evidence="7 8">Cytoplasm</location>
    </subcellularLocation>
</comment>
<evidence type="ECO:0000313" key="14">
    <source>
        <dbReference type="Proteomes" id="UP000469185"/>
    </source>
</evidence>
<dbReference type="GO" id="GO:0005524">
    <property type="term" value="F:ATP binding"/>
    <property type="evidence" value="ECO:0007669"/>
    <property type="project" value="UniProtKB-UniRule"/>
</dbReference>
<comment type="caution">
    <text evidence="13">The sequence shown here is derived from an EMBL/GenBank/DDBJ whole genome shotgun (WGS) entry which is preliminary data.</text>
</comment>
<feature type="region of interest" description="Disordered" evidence="9">
    <location>
        <begin position="267"/>
        <end position="289"/>
    </location>
</feature>
<evidence type="ECO:0000256" key="4">
    <source>
        <dbReference type="ARBA" id="ARBA00022984"/>
    </source>
</evidence>
<dbReference type="NCBIfam" id="TIGR01085">
    <property type="entry name" value="murE"/>
    <property type="match status" value="1"/>
</dbReference>
<comment type="PTM">
    <text evidence="7">Carboxylation is probably crucial for Mg(2+) binding and, consequently, for the gamma-phosphate positioning of ATP.</text>
</comment>
<keyword evidence="7" id="KW-0547">Nucleotide-binding</keyword>
<dbReference type="NCBIfam" id="NF001124">
    <property type="entry name" value="PRK00139.1-2"/>
    <property type="match status" value="1"/>
</dbReference>
<evidence type="ECO:0000259" key="11">
    <source>
        <dbReference type="Pfam" id="PF02875"/>
    </source>
</evidence>
<comment type="similarity">
    <text evidence="1 7">Belongs to the MurCDEF family. MurE subfamily.</text>
</comment>
<dbReference type="Pfam" id="PF01225">
    <property type="entry name" value="Mur_ligase"/>
    <property type="match status" value="1"/>
</dbReference>
<dbReference type="SUPFAM" id="SSF63418">
    <property type="entry name" value="MurE/MurF N-terminal domain"/>
    <property type="match status" value="1"/>
</dbReference>
<dbReference type="Gene3D" id="3.40.1390.10">
    <property type="entry name" value="MurE/MurF, N-terminal domain"/>
    <property type="match status" value="1"/>
</dbReference>
<evidence type="ECO:0000256" key="6">
    <source>
        <dbReference type="ARBA" id="ARBA00023316"/>
    </source>
</evidence>
<dbReference type="GO" id="GO:0071555">
    <property type="term" value="P:cell wall organization"/>
    <property type="evidence" value="ECO:0007669"/>
    <property type="project" value="UniProtKB-KW"/>
</dbReference>
<feature type="binding site" evidence="7">
    <location>
        <begin position="436"/>
        <end position="439"/>
    </location>
    <ligand>
        <name>meso-2,6-diaminopimelate</name>
        <dbReference type="ChEBI" id="CHEBI:57791"/>
    </ligand>
</feature>
<dbReference type="InterPro" id="IPR000713">
    <property type="entry name" value="Mur_ligase_N"/>
</dbReference>
<keyword evidence="5 7" id="KW-0131">Cell cycle</keyword>
<dbReference type="EC" id="6.3.2.13" evidence="7"/>
<dbReference type="Pfam" id="PF08245">
    <property type="entry name" value="Mur_ligase_M"/>
    <property type="match status" value="1"/>
</dbReference>
<dbReference type="GO" id="GO:0051301">
    <property type="term" value="P:cell division"/>
    <property type="evidence" value="ECO:0007669"/>
    <property type="project" value="UniProtKB-KW"/>
</dbReference>
<comment type="catalytic activity">
    <reaction evidence="7">
        <text>UDP-N-acetyl-alpha-D-muramoyl-L-alanyl-D-glutamate + meso-2,6-diaminopimelate + ATP = UDP-N-acetyl-alpha-D-muramoyl-L-alanyl-gamma-D-glutamyl-meso-2,6-diaminopimelate + ADP + phosphate + H(+)</text>
        <dbReference type="Rhea" id="RHEA:23676"/>
        <dbReference type="ChEBI" id="CHEBI:15378"/>
        <dbReference type="ChEBI" id="CHEBI:30616"/>
        <dbReference type="ChEBI" id="CHEBI:43474"/>
        <dbReference type="ChEBI" id="CHEBI:57791"/>
        <dbReference type="ChEBI" id="CHEBI:83900"/>
        <dbReference type="ChEBI" id="CHEBI:83905"/>
        <dbReference type="ChEBI" id="CHEBI:456216"/>
        <dbReference type="EC" id="6.3.2.13"/>
    </reaction>
</comment>
<feature type="modified residue" description="N6-carboxylysine" evidence="7">
    <location>
        <position position="230"/>
    </location>
</feature>
<feature type="domain" description="Mur ligase C-terminal" evidence="11">
    <location>
        <begin position="357"/>
        <end position="495"/>
    </location>
</feature>
<dbReference type="HAMAP" id="MF_00208">
    <property type="entry name" value="MurE"/>
    <property type="match status" value="1"/>
</dbReference>
<dbReference type="SUPFAM" id="SSF53244">
    <property type="entry name" value="MurD-like peptide ligases, peptide-binding domain"/>
    <property type="match status" value="1"/>
</dbReference>
<comment type="pathway">
    <text evidence="7 8">Cell wall biogenesis; peptidoglycan biosynthesis.</text>
</comment>
<feature type="binding site" evidence="7">
    <location>
        <position position="190"/>
    </location>
    <ligand>
        <name>UDP-N-acetyl-alpha-D-muramoyl-L-alanyl-D-glutamate</name>
        <dbReference type="ChEBI" id="CHEBI:83900"/>
    </ligand>
</feature>
<feature type="binding site" evidence="7">
    <location>
        <position position="198"/>
    </location>
    <ligand>
        <name>UDP-N-acetyl-alpha-D-muramoyl-L-alanyl-D-glutamate</name>
        <dbReference type="ChEBI" id="CHEBI:83900"/>
    </ligand>
</feature>
<feature type="binding site" evidence="7">
    <location>
        <position position="412"/>
    </location>
    <ligand>
        <name>meso-2,6-diaminopimelate</name>
        <dbReference type="ChEBI" id="CHEBI:57791"/>
    </ligand>
</feature>
<evidence type="ECO:0000256" key="2">
    <source>
        <dbReference type="ARBA" id="ARBA00022618"/>
    </source>
</evidence>
<dbReference type="InterPro" id="IPR036615">
    <property type="entry name" value="Mur_ligase_C_dom_sf"/>
</dbReference>
<dbReference type="InterPro" id="IPR035911">
    <property type="entry name" value="MurE/MurF_N"/>
</dbReference>
<dbReference type="GO" id="GO:0009252">
    <property type="term" value="P:peptidoglycan biosynthetic process"/>
    <property type="evidence" value="ECO:0007669"/>
    <property type="project" value="UniProtKB-UniRule"/>
</dbReference>
<keyword evidence="7" id="KW-0963">Cytoplasm</keyword>
<accession>A0A6N9YFX9</accession>
<feature type="short sequence motif" description="Meso-diaminopimelate recognition motif" evidence="7">
    <location>
        <begin position="436"/>
        <end position="439"/>
    </location>
</feature>
<evidence type="ECO:0000256" key="7">
    <source>
        <dbReference type="HAMAP-Rule" id="MF_00208"/>
    </source>
</evidence>
<evidence type="ECO:0000259" key="10">
    <source>
        <dbReference type="Pfam" id="PF01225"/>
    </source>
</evidence>
<dbReference type="Gene3D" id="3.90.190.20">
    <property type="entry name" value="Mur ligase, C-terminal domain"/>
    <property type="match status" value="1"/>
</dbReference>
<dbReference type="NCBIfam" id="NF001126">
    <property type="entry name" value="PRK00139.1-4"/>
    <property type="match status" value="1"/>
</dbReference>
<feature type="binding site" evidence="7">
    <location>
        <position position="493"/>
    </location>
    <ligand>
        <name>meso-2,6-diaminopimelate</name>
        <dbReference type="ChEBI" id="CHEBI:57791"/>
    </ligand>
</feature>
<evidence type="ECO:0000259" key="12">
    <source>
        <dbReference type="Pfam" id="PF08245"/>
    </source>
</evidence>
<dbReference type="AlphaFoldDB" id="A0A6N9YFX9"/>
<keyword evidence="3 7" id="KW-0133">Cell shape</keyword>
<name>A0A6N9YFX9_9ACTN</name>
<dbReference type="GO" id="GO:0008765">
    <property type="term" value="F:UDP-N-acetylmuramoylalanyl-D-glutamate-2,6-diaminopimelate ligase activity"/>
    <property type="evidence" value="ECO:0007669"/>
    <property type="project" value="UniProtKB-UniRule"/>
</dbReference>
<evidence type="ECO:0000256" key="3">
    <source>
        <dbReference type="ARBA" id="ARBA00022960"/>
    </source>
</evidence>
<dbReference type="InterPro" id="IPR004101">
    <property type="entry name" value="Mur_ligase_C"/>
</dbReference>
<evidence type="ECO:0000256" key="1">
    <source>
        <dbReference type="ARBA" id="ARBA00005898"/>
    </source>
</evidence>
<keyword evidence="2 7" id="KW-0132">Cell division</keyword>
<feature type="domain" description="Mur ligase central" evidence="12">
    <location>
        <begin position="119"/>
        <end position="334"/>
    </location>
</feature>
<comment type="function">
    <text evidence="7">Catalyzes the addition of meso-diaminopimelic acid to the nucleotide precursor UDP-N-acetylmuramoyl-L-alanyl-D-glutamate (UMAG) in the biosynthesis of bacterial cell-wall peptidoglycan.</text>
</comment>
<dbReference type="InterPro" id="IPR013221">
    <property type="entry name" value="Mur_ligase_cen"/>
</dbReference>
<feature type="binding site" evidence="7">
    <location>
        <position position="497"/>
    </location>
    <ligand>
        <name>meso-2,6-diaminopimelate</name>
        <dbReference type="ChEBI" id="CHEBI:57791"/>
    </ligand>
</feature>
<comment type="cofactor">
    <cofactor evidence="7">
        <name>Mg(2+)</name>
        <dbReference type="ChEBI" id="CHEBI:18420"/>
    </cofactor>
</comment>
<dbReference type="UniPathway" id="UPA00219"/>
<dbReference type="InterPro" id="IPR005761">
    <property type="entry name" value="UDP-N-AcMur-Glu-dNH2Pim_ligase"/>
</dbReference>
<dbReference type="PANTHER" id="PTHR23135">
    <property type="entry name" value="MUR LIGASE FAMILY MEMBER"/>
    <property type="match status" value="1"/>
</dbReference>
<gene>
    <name evidence="7" type="primary">murE</name>
    <name evidence="13" type="ORF">G1H11_00610</name>
</gene>
<reference evidence="13 14" key="1">
    <citation type="submission" date="2020-02" db="EMBL/GenBank/DDBJ databases">
        <authorList>
            <person name="Li X.-J."/>
            <person name="Feng X.-M."/>
        </authorList>
    </citation>
    <scope>NUCLEOTIDE SEQUENCE [LARGE SCALE GENOMIC DNA]</scope>
    <source>
        <strain evidence="13 14">CGMCC 4.7225</strain>
    </source>
</reference>
<evidence type="ECO:0000256" key="8">
    <source>
        <dbReference type="RuleBase" id="RU004135"/>
    </source>
</evidence>
<dbReference type="SUPFAM" id="SSF53623">
    <property type="entry name" value="MurD-like peptide ligases, catalytic domain"/>
    <property type="match status" value="1"/>
</dbReference>
<dbReference type="GO" id="GO:0008360">
    <property type="term" value="P:regulation of cell shape"/>
    <property type="evidence" value="ECO:0007669"/>
    <property type="project" value="UniProtKB-KW"/>
</dbReference>
<comment type="caution">
    <text evidence="7">Lacks conserved residue(s) required for the propagation of feature annotation.</text>
</comment>
<feature type="binding site" evidence="7">
    <location>
        <begin position="121"/>
        <end position="127"/>
    </location>
    <ligand>
        <name>ATP</name>
        <dbReference type="ChEBI" id="CHEBI:30616"/>
    </ligand>
</feature>
<keyword evidence="7" id="KW-0460">Magnesium</keyword>
<keyword evidence="7 13" id="KW-0436">Ligase</keyword>
<dbReference type="InterPro" id="IPR036565">
    <property type="entry name" value="Mur-like_cat_sf"/>
</dbReference>
<feature type="binding site" evidence="7">
    <location>
        <begin position="163"/>
        <end position="164"/>
    </location>
    <ligand>
        <name>UDP-N-acetyl-alpha-D-muramoyl-L-alanyl-D-glutamate</name>
        <dbReference type="ChEBI" id="CHEBI:83900"/>
    </ligand>
</feature>
<dbReference type="GO" id="GO:0005737">
    <property type="term" value="C:cytoplasm"/>
    <property type="evidence" value="ECO:0007669"/>
    <property type="project" value="UniProtKB-SubCell"/>
</dbReference>
<dbReference type="Gene3D" id="3.40.1190.10">
    <property type="entry name" value="Mur-like, catalytic domain"/>
    <property type="match status" value="1"/>
</dbReference>
<evidence type="ECO:0000313" key="13">
    <source>
        <dbReference type="EMBL" id="NED93815.1"/>
    </source>
</evidence>
<keyword evidence="7" id="KW-0067">ATP-binding</keyword>
<dbReference type="Proteomes" id="UP000469185">
    <property type="component" value="Unassembled WGS sequence"/>
</dbReference>